<gene>
    <name evidence="1" type="ORF">TNCT_251451</name>
</gene>
<dbReference type="InterPro" id="IPR027417">
    <property type="entry name" value="P-loop_NTPase"/>
</dbReference>
<proteinExistence type="predicted"/>
<dbReference type="InterPro" id="IPR001806">
    <property type="entry name" value="Small_GTPase"/>
</dbReference>
<dbReference type="Proteomes" id="UP000887116">
    <property type="component" value="Unassembled WGS sequence"/>
</dbReference>
<organism evidence="1 2">
    <name type="scientific">Trichonephila clavata</name>
    <name type="common">Joro spider</name>
    <name type="synonym">Nephila clavata</name>
    <dbReference type="NCBI Taxonomy" id="2740835"/>
    <lineage>
        <taxon>Eukaryota</taxon>
        <taxon>Metazoa</taxon>
        <taxon>Ecdysozoa</taxon>
        <taxon>Arthropoda</taxon>
        <taxon>Chelicerata</taxon>
        <taxon>Arachnida</taxon>
        <taxon>Araneae</taxon>
        <taxon>Araneomorphae</taxon>
        <taxon>Entelegynae</taxon>
        <taxon>Araneoidea</taxon>
        <taxon>Nephilidae</taxon>
        <taxon>Trichonephila</taxon>
    </lineage>
</organism>
<comment type="caution">
    <text evidence="1">The sequence shown here is derived from an EMBL/GenBank/DDBJ whole genome shotgun (WGS) entry which is preliminary data.</text>
</comment>
<evidence type="ECO:0000313" key="2">
    <source>
        <dbReference type="Proteomes" id="UP000887116"/>
    </source>
</evidence>
<dbReference type="OrthoDB" id="265044at2759"/>
<dbReference type="GO" id="GO:0003924">
    <property type="term" value="F:GTPase activity"/>
    <property type="evidence" value="ECO:0007669"/>
    <property type="project" value="InterPro"/>
</dbReference>
<protein>
    <submittedName>
        <fullName evidence="1">Uncharacterized protein</fullName>
    </submittedName>
</protein>
<dbReference type="AlphaFoldDB" id="A0A8X6JCV9"/>
<keyword evidence="2" id="KW-1185">Reference proteome</keyword>
<name>A0A8X6JCV9_TRICU</name>
<evidence type="ECO:0000313" key="1">
    <source>
        <dbReference type="EMBL" id="GFR01956.1"/>
    </source>
</evidence>
<dbReference type="SUPFAM" id="SSF52540">
    <property type="entry name" value="P-loop containing nucleoside triphosphate hydrolases"/>
    <property type="match status" value="1"/>
</dbReference>
<dbReference type="GO" id="GO:0005525">
    <property type="term" value="F:GTP binding"/>
    <property type="evidence" value="ECO:0007669"/>
    <property type="project" value="InterPro"/>
</dbReference>
<dbReference type="Gene3D" id="3.40.50.300">
    <property type="entry name" value="P-loop containing nucleotide triphosphate hydrolases"/>
    <property type="match status" value="1"/>
</dbReference>
<reference evidence="1" key="1">
    <citation type="submission" date="2020-07" db="EMBL/GenBank/DDBJ databases">
        <title>Multicomponent nature underlies the extraordinary mechanical properties of spider dragline silk.</title>
        <authorList>
            <person name="Kono N."/>
            <person name="Nakamura H."/>
            <person name="Mori M."/>
            <person name="Yoshida Y."/>
            <person name="Ohtoshi R."/>
            <person name="Malay A.D."/>
            <person name="Moran D.A.P."/>
            <person name="Tomita M."/>
            <person name="Numata K."/>
            <person name="Arakawa K."/>
        </authorList>
    </citation>
    <scope>NUCLEOTIDE SEQUENCE</scope>
</reference>
<sequence>DNVPIVLVGNKTDLTTERKVTPEMVEQVTRIHPGCVST</sequence>
<dbReference type="Pfam" id="PF00071">
    <property type="entry name" value="Ras"/>
    <property type="match status" value="1"/>
</dbReference>
<accession>A0A8X6JCV9</accession>
<feature type="non-terminal residue" evidence="1">
    <location>
        <position position="1"/>
    </location>
</feature>
<dbReference type="EMBL" id="BMAO01035195">
    <property type="protein sequence ID" value="GFR01956.1"/>
    <property type="molecule type" value="Genomic_DNA"/>
</dbReference>